<evidence type="ECO:0000256" key="7">
    <source>
        <dbReference type="ARBA" id="ARBA00041137"/>
    </source>
</evidence>
<reference evidence="10" key="1">
    <citation type="submission" date="2021-01" db="EMBL/GenBank/DDBJ databases">
        <title>Phytophthora aleatoria, a newly-described species from Pinus radiata is distinct from Phytophthora cactorum isolates based on comparative genomics.</title>
        <authorList>
            <person name="Mcdougal R."/>
            <person name="Panda P."/>
            <person name="Williams N."/>
            <person name="Studholme D.J."/>
        </authorList>
    </citation>
    <scope>NUCLEOTIDE SEQUENCE</scope>
    <source>
        <strain evidence="10">NZFS 4037</strain>
    </source>
</reference>
<comment type="catalytic activity">
    <reaction evidence="5">
        <text>(S)-2-hydroxyglutarate + A = 2-oxoglutarate + AH2</text>
        <dbReference type="Rhea" id="RHEA:21252"/>
        <dbReference type="ChEBI" id="CHEBI:13193"/>
        <dbReference type="ChEBI" id="CHEBI:16782"/>
        <dbReference type="ChEBI" id="CHEBI:16810"/>
        <dbReference type="ChEBI" id="CHEBI:17499"/>
        <dbReference type="EC" id="1.1.99.2"/>
    </reaction>
</comment>
<dbReference type="GO" id="GO:0047545">
    <property type="term" value="F:(S)-2-hydroxyglutarate dehydrogenase activity"/>
    <property type="evidence" value="ECO:0007669"/>
    <property type="project" value="UniProtKB-EC"/>
</dbReference>
<evidence type="ECO:0000256" key="4">
    <source>
        <dbReference type="ARBA" id="ARBA00023002"/>
    </source>
</evidence>
<comment type="cofactor">
    <cofactor evidence="1">
        <name>FAD</name>
        <dbReference type="ChEBI" id="CHEBI:57692"/>
    </cofactor>
</comment>
<keyword evidence="11" id="KW-1185">Reference proteome</keyword>
<evidence type="ECO:0000313" key="11">
    <source>
        <dbReference type="Proteomes" id="UP000709295"/>
    </source>
</evidence>
<sequence length="404" mass="44047">MMASKTLVVAGAGVVGLAVARAAACRGLEVLLLEKNTLVGQETSARNSEVVHAGIYYPKDSWKAKLCVKGREQLYDFCEEFSVPFSKCGKLIVAHSHQSQQLRSILKRGLENGVSDLKLLTQSEARAIEPLVDCDEAVFSPSTGIVDSHGLMMALQGDAETHGAMVARATAVQGGRYDVKSKTFVIQAVQGDKEEQEVECDYFVNATGMFAPDLLDEVVAPGVERPPEQPRPTVPDRFAKGTYFKLSPKNRPFTHLVYPIPEVGGLGVHATVDLAGNIRFGPDVQWIDEIEYQPDQSKAEKFAERIRAYWPLARAEMLEADYCGIRPKIAINGKVVEDFYIAVSLVIVVNSGMPQTNAYMIMQCQDKHSHGVPGLVHLCGVESPGLTASLAIADTVVDMLQDKE</sequence>
<dbReference type="EC" id="1.1.99.2" evidence="6"/>
<keyword evidence="2" id="KW-0285">Flavoprotein</keyword>
<dbReference type="Pfam" id="PF01266">
    <property type="entry name" value="DAO"/>
    <property type="match status" value="1"/>
</dbReference>
<organism evidence="10 11">
    <name type="scientific">Phytophthora aleatoria</name>
    <dbReference type="NCBI Taxonomy" id="2496075"/>
    <lineage>
        <taxon>Eukaryota</taxon>
        <taxon>Sar</taxon>
        <taxon>Stramenopiles</taxon>
        <taxon>Oomycota</taxon>
        <taxon>Peronosporomycetes</taxon>
        <taxon>Peronosporales</taxon>
        <taxon>Peronosporaceae</taxon>
        <taxon>Phytophthora</taxon>
    </lineage>
</organism>
<evidence type="ECO:0000256" key="6">
    <source>
        <dbReference type="ARBA" id="ARBA00038878"/>
    </source>
</evidence>
<evidence type="ECO:0000259" key="9">
    <source>
        <dbReference type="Pfam" id="PF01266"/>
    </source>
</evidence>
<gene>
    <name evidence="10" type="ORF">JG688_00004604</name>
</gene>
<dbReference type="InterPro" id="IPR006076">
    <property type="entry name" value="FAD-dep_OxRdtase"/>
</dbReference>
<evidence type="ECO:0000256" key="1">
    <source>
        <dbReference type="ARBA" id="ARBA00001974"/>
    </source>
</evidence>
<keyword evidence="3" id="KW-0274">FAD</keyword>
<evidence type="ECO:0000256" key="2">
    <source>
        <dbReference type="ARBA" id="ARBA00022630"/>
    </source>
</evidence>
<dbReference type="PANTHER" id="PTHR43104:SF4">
    <property type="entry name" value="L-2-HYDROXYGLUTARATE DEHYDROGENASE, MITOCHONDRIAL"/>
    <property type="match status" value="1"/>
</dbReference>
<evidence type="ECO:0000256" key="5">
    <source>
        <dbReference type="ARBA" id="ARBA00036066"/>
    </source>
</evidence>
<keyword evidence="4" id="KW-0560">Oxidoreductase</keyword>
<evidence type="ECO:0000256" key="8">
    <source>
        <dbReference type="SAM" id="SignalP"/>
    </source>
</evidence>
<dbReference type="Proteomes" id="UP000709295">
    <property type="component" value="Unassembled WGS sequence"/>
</dbReference>
<comment type="caution">
    <text evidence="10">The sequence shown here is derived from an EMBL/GenBank/DDBJ whole genome shotgun (WGS) entry which is preliminary data.</text>
</comment>
<proteinExistence type="predicted"/>
<feature type="chain" id="PRO_5035304966" description="L-2-hydroxyglutarate dehydrogenase, mitochondrial" evidence="8">
    <location>
        <begin position="23"/>
        <end position="404"/>
    </location>
</feature>
<accession>A0A8J5IWI2</accession>
<name>A0A8J5IWI2_9STRA</name>
<feature type="domain" description="FAD dependent oxidoreductase" evidence="9">
    <location>
        <begin position="7"/>
        <end position="399"/>
    </location>
</feature>
<protein>
    <recommendedName>
        <fullName evidence="7">L-2-hydroxyglutarate dehydrogenase, mitochondrial</fullName>
        <ecNumber evidence="6">1.1.99.2</ecNumber>
    </recommendedName>
</protein>
<evidence type="ECO:0000313" key="10">
    <source>
        <dbReference type="EMBL" id="KAG6971050.1"/>
    </source>
</evidence>
<evidence type="ECO:0000256" key="3">
    <source>
        <dbReference type="ARBA" id="ARBA00022827"/>
    </source>
</evidence>
<dbReference type="AlphaFoldDB" id="A0A8J5IWI2"/>
<keyword evidence="8" id="KW-0732">Signal</keyword>
<dbReference type="PANTHER" id="PTHR43104">
    <property type="entry name" value="L-2-HYDROXYGLUTARATE DEHYDROGENASE, MITOCHONDRIAL"/>
    <property type="match status" value="1"/>
</dbReference>
<feature type="signal peptide" evidence="8">
    <location>
        <begin position="1"/>
        <end position="22"/>
    </location>
</feature>
<dbReference type="EMBL" id="JAENGY010000166">
    <property type="protein sequence ID" value="KAG6971050.1"/>
    <property type="molecule type" value="Genomic_DNA"/>
</dbReference>